<dbReference type="AlphaFoldDB" id="A0A0A1VU34"/>
<accession>A0A0A1VU34</accession>
<dbReference type="EMBL" id="BBPA01000025">
    <property type="protein sequence ID" value="GAL92801.1"/>
    <property type="molecule type" value="Genomic_DNA"/>
</dbReference>
<evidence type="ECO:0000313" key="2">
    <source>
        <dbReference type="Proteomes" id="UP000030321"/>
    </source>
</evidence>
<sequence>MLKIVRHPPYQGGIKGGSPLPPLIRVGLFHSQEKRRNTARNEILAT</sequence>
<name>A0A0A1VU34_MICAE</name>
<proteinExistence type="predicted"/>
<dbReference type="Proteomes" id="UP000030321">
    <property type="component" value="Unassembled WGS sequence"/>
</dbReference>
<reference evidence="2" key="1">
    <citation type="journal article" date="2015" name="Genome">
        <title>Whole Genome Sequence of the Non-Microcystin-Producing Microcystis aeruginosa Strain NIES-44.</title>
        <authorList>
            <person name="Okano K."/>
            <person name="Miyata N."/>
            <person name="Ozaki Y."/>
        </authorList>
    </citation>
    <scope>NUCLEOTIDE SEQUENCE [LARGE SCALE GENOMIC DNA]</scope>
    <source>
        <strain evidence="2">NIES-44</strain>
    </source>
</reference>
<protein>
    <submittedName>
        <fullName evidence="1">Uncharacterized protein</fullName>
    </submittedName>
</protein>
<comment type="caution">
    <text evidence="1">The sequence shown here is derived from an EMBL/GenBank/DDBJ whole genome shotgun (WGS) entry which is preliminary data.</text>
</comment>
<organism evidence="1 2">
    <name type="scientific">Microcystis aeruginosa NIES-44</name>
    <dbReference type="NCBI Taxonomy" id="449439"/>
    <lineage>
        <taxon>Bacteria</taxon>
        <taxon>Bacillati</taxon>
        <taxon>Cyanobacteriota</taxon>
        <taxon>Cyanophyceae</taxon>
        <taxon>Oscillatoriophycideae</taxon>
        <taxon>Chroococcales</taxon>
        <taxon>Microcystaceae</taxon>
        <taxon>Microcystis</taxon>
    </lineage>
</organism>
<evidence type="ECO:0000313" key="1">
    <source>
        <dbReference type="EMBL" id="GAL92801.1"/>
    </source>
</evidence>
<gene>
    <name evidence="1" type="ORF">N44_01359</name>
</gene>